<evidence type="ECO:0000313" key="4">
    <source>
        <dbReference type="Proteomes" id="UP001361239"/>
    </source>
</evidence>
<protein>
    <submittedName>
        <fullName evidence="3">Cysteine hydrolase</fullName>
    </submittedName>
</protein>
<dbReference type="PANTHER" id="PTHR43540:SF1">
    <property type="entry name" value="ISOCHORISMATASE HYDROLASE"/>
    <property type="match status" value="1"/>
</dbReference>
<evidence type="ECO:0000313" key="3">
    <source>
        <dbReference type="EMBL" id="MEJ5975070.1"/>
    </source>
</evidence>
<comment type="caution">
    <text evidence="3">The sequence shown here is derived from an EMBL/GenBank/DDBJ whole genome shotgun (WGS) entry which is preliminary data.</text>
</comment>
<dbReference type="PANTHER" id="PTHR43540">
    <property type="entry name" value="PEROXYUREIDOACRYLATE/UREIDOACRYLATE AMIDOHYDROLASE-RELATED"/>
    <property type="match status" value="1"/>
</dbReference>
<dbReference type="CDD" id="cd00431">
    <property type="entry name" value="cysteine_hydrolases"/>
    <property type="match status" value="1"/>
</dbReference>
<dbReference type="InterPro" id="IPR036380">
    <property type="entry name" value="Isochorismatase-like_sf"/>
</dbReference>
<gene>
    <name evidence="3" type="ORF">WG901_00355</name>
</gene>
<feature type="domain" description="Isochorismatase-like" evidence="2">
    <location>
        <begin position="4"/>
        <end position="184"/>
    </location>
</feature>
<reference evidence="3 4" key="1">
    <citation type="submission" date="2024-03" db="EMBL/GenBank/DDBJ databases">
        <authorList>
            <person name="Jo J.-H."/>
        </authorList>
    </citation>
    <scope>NUCLEOTIDE SEQUENCE [LARGE SCALE GENOMIC DNA]</scope>
    <source>
        <strain evidence="3 4">PS1R-30</strain>
    </source>
</reference>
<dbReference type="Pfam" id="PF00857">
    <property type="entry name" value="Isochorismatase"/>
    <property type="match status" value="1"/>
</dbReference>
<keyword evidence="1 3" id="KW-0378">Hydrolase</keyword>
<dbReference type="GO" id="GO:0016787">
    <property type="term" value="F:hydrolase activity"/>
    <property type="evidence" value="ECO:0007669"/>
    <property type="project" value="UniProtKB-KW"/>
</dbReference>
<evidence type="ECO:0000259" key="2">
    <source>
        <dbReference type="Pfam" id="PF00857"/>
    </source>
</evidence>
<proteinExistence type="predicted"/>
<dbReference type="EMBL" id="JBBHJZ010000001">
    <property type="protein sequence ID" value="MEJ5975070.1"/>
    <property type="molecule type" value="Genomic_DNA"/>
</dbReference>
<dbReference type="Proteomes" id="UP001361239">
    <property type="component" value="Unassembled WGS sequence"/>
</dbReference>
<dbReference type="RefSeq" id="WP_339585044.1">
    <property type="nucleotide sequence ID" value="NZ_JBBHJZ010000001.1"/>
</dbReference>
<dbReference type="SUPFAM" id="SSF52499">
    <property type="entry name" value="Isochorismatase-like hydrolases"/>
    <property type="match status" value="1"/>
</dbReference>
<sequence length="193" mass="20928">MKKTLFLVMDMMNDLVAEDGFNAQTYGTQVKERNVLDNTAKAIATARTAGALIGYVRVGFSADYREAPAASPIFSGARKNGIFQLGTWGSEVHAALAPDPQDFDVIKHRVSPFYGTSLEPILRANAVERIVMCGVSTNGVVHSGAREAHDRDYEVVVLEDCCAGVTPDEHLHAVACMGRYGSIVDSTDFDWQA</sequence>
<name>A0ABU8RPT7_9SPHN</name>
<evidence type="ECO:0000256" key="1">
    <source>
        <dbReference type="ARBA" id="ARBA00022801"/>
    </source>
</evidence>
<dbReference type="InterPro" id="IPR000868">
    <property type="entry name" value="Isochorismatase-like_dom"/>
</dbReference>
<dbReference type="Gene3D" id="3.40.50.850">
    <property type="entry name" value="Isochorismatase-like"/>
    <property type="match status" value="1"/>
</dbReference>
<keyword evidence="4" id="KW-1185">Reference proteome</keyword>
<accession>A0ABU8RPT7</accession>
<organism evidence="3 4">
    <name type="scientific">Novosphingobium anseongense</name>
    <dbReference type="NCBI Taxonomy" id="3133436"/>
    <lineage>
        <taxon>Bacteria</taxon>
        <taxon>Pseudomonadati</taxon>
        <taxon>Pseudomonadota</taxon>
        <taxon>Alphaproteobacteria</taxon>
        <taxon>Sphingomonadales</taxon>
        <taxon>Sphingomonadaceae</taxon>
        <taxon>Novosphingobium</taxon>
    </lineage>
</organism>
<dbReference type="InterPro" id="IPR050272">
    <property type="entry name" value="Isochorismatase-like_hydrls"/>
</dbReference>